<comment type="caution">
    <text evidence="1">The sequence shown here is derived from an EMBL/GenBank/DDBJ whole genome shotgun (WGS) entry which is preliminary data.</text>
</comment>
<accession>A0A8T1E1W4</accession>
<sequence length="49" mass="5617">MLVVYCVFPSHECPDWATTLFIHPEDKVAEIIDELRETLPTQYAAHSVT</sequence>
<proteinExistence type="predicted"/>
<protein>
    <submittedName>
        <fullName evidence="1">Uncharacterized protein</fullName>
    </submittedName>
</protein>
<evidence type="ECO:0000313" key="1">
    <source>
        <dbReference type="EMBL" id="KAG2946095.1"/>
    </source>
</evidence>
<gene>
    <name evidence="1" type="ORF">PC117_g7918</name>
</gene>
<dbReference type="AlphaFoldDB" id="A0A8T1E1W4"/>
<dbReference type="EMBL" id="RCMK01000166">
    <property type="protein sequence ID" value="KAG2946095.1"/>
    <property type="molecule type" value="Genomic_DNA"/>
</dbReference>
<organism evidence="1 2">
    <name type="scientific">Phytophthora cactorum</name>
    <dbReference type="NCBI Taxonomy" id="29920"/>
    <lineage>
        <taxon>Eukaryota</taxon>
        <taxon>Sar</taxon>
        <taxon>Stramenopiles</taxon>
        <taxon>Oomycota</taxon>
        <taxon>Peronosporomycetes</taxon>
        <taxon>Peronosporales</taxon>
        <taxon>Peronosporaceae</taxon>
        <taxon>Phytophthora</taxon>
    </lineage>
</organism>
<reference evidence="1" key="1">
    <citation type="submission" date="2018-10" db="EMBL/GenBank/DDBJ databases">
        <title>Effector identification in a new, highly contiguous assembly of the strawberry crown rot pathogen Phytophthora cactorum.</title>
        <authorList>
            <person name="Armitage A.D."/>
            <person name="Nellist C.F."/>
            <person name="Bates H."/>
            <person name="Vickerstaff R.J."/>
            <person name="Harrison R.J."/>
        </authorList>
    </citation>
    <scope>NUCLEOTIDE SEQUENCE</scope>
    <source>
        <strain evidence="1">4040</strain>
    </source>
</reference>
<evidence type="ECO:0000313" key="2">
    <source>
        <dbReference type="Proteomes" id="UP000736787"/>
    </source>
</evidence>
<dbReference type="Proteomes" id="UP000736787">
    <property type="component" value="Unassembled WGS sequence"/>
</dbReference>
<name>A0A8T1E1W4_9STRA</name>